<reference evidence="1" key="1">
    <citation type="submission" date="2019-04" db="EMBL/GenBank/DDBJ databases">
        <title>Microbes associate with the intestines of laboratory mice.</title>
        <authorList>
            <person name="Navarre W."/>
            <person name="Wong E."/>
            <person name="Huang K."/>
            <person name="Tropini C."/>
            <person name="Ng K."/>
            <person name="Yu B."/>
        </authorList>
    </citation>
    <scope>NUCLEOTIDE SEQUENCE</scope>
    <source>
        <strain evidence="1">NM01_1-7b</strain>
    </source>
</reference>
<protein>
    <submittedName>
        <fullName evidence="1">HAMP domain-containing histidine kinase</fullName>
    </submittedName>
</protein>
<evidence type="ECO:0000313" key="1">
    <source>
        <dbReference type="EMBL" id="TGY91081.1"/>
    </source>
</evidence>
<proteinExistence type="predicted"/>
<accession>A0AC61RQL2</accession>
<gene>
    <name evidence="1" type="ORF">E5329_22830</name>
</gene>
<keyword evidence="1" id="KW-0808">Transferase</keyword>
<organism evidence="1 2">
    <name type="scientific">Petralouisia muris</name>
    <dbReference type="NCBI Taxonomy" id="3032872"/>
    <lineage>
        <taxon>Bacteria</taxon>
        <taxon>Bacillati</taxon>
        <taxon>Bacillota</taxon>
        <taxon>Clostridia</taxon>
        <taxon>Lachnospirales</taxon>
        <taxon>Lachnospiraceae</taxon>
        <taxon>Petralouisia</taxon>
    </lineage>
</organism>
<keyword evidence="1" id="KW-0418">Kinase</keyword>
<sequence length="339" mass="39559">MRWIRVYVKRHRLGICMYSLFCVIFATVLFLYRMPMEPMVYAVSLCLTLAVIVLITDSVRYRKKVEILTWQLEAVKEGTEKLPGPEDEIEQLYQMLLKNAQIEHARQVGNILQEKSEMTDYFTLWTHQIKTPIAAMHLLLQQEIRLQAQEITVQEENKAQEQYYMQKQEIESELFKIEQYVEMVLQYLRLNSSVNDFVLQEYELDGIIRQAVRKYAPMFIRRKLSLHYEPLQVKAVTDEKWMTFVLEQILSNAIKYTSSGDISIRMENGCLVIEDTGIGILPEDLPRIFDKGYTGYNGRSDKKASGIGLYLVKKILNKLGHKILIESEPGKGTKVKLLF</sequence>
<name>A0AC61RQL2_9FIRM</name>
<evidence type="ECO:0000313" key="2">
    <source>
        <dbReference type="Proteomes" id="UP000304953"/>
    </source>
</evidence>
<comment type="caution">
    <text evidence="1">The sequence shown here is derived from an EMBL/GenBank/DDBJ whole genome shotgun (WGS) entry which is preliminary data.</text>
</comment>
<keyword evidence="2" id="KW-1185">Reference proteome</keyword>
<dbReference type="Proteomes" id="UP000304953">
    <property type="component" value="Unassembled WGS sequence"/>
</dbReference>
<dbReference type="EMBL" id="SRYA01000071">
    <property type="protein sequence ID" value="TGY91081.1"/>
    <property type="molecule type" value="Genomic_DNA"/>
</dbReference>